<feature type="region of interest" description="Disordered" evidence="1">
    <location>
        <begin position="45"/>
        <end position="73"/>
    </location>
</feature>
<organism evidence="2">
    <name type="scientific">Anopheles funestus</name>
    <name type="common">African malaria mosquito</name>
    <dbReference type="NCBI Taxonomy" id="62324"/>
    <lineage>
        <taxon>Eukaryota</taxon>
        <taxon>Metazoa</taxon>
        <taxon>Ecdysozoa</taxon>
        <taxon>Arthropoda</taxon>
        <taxon>Hexapoda</taxon>
        <taxon>Insecta</taxon>
        <taxon>Pterygota</taxon>
        <taxon>Neoptera</taxon>
        <taxon>Endopterygota</taxon>
        <taxon>Diptera</taxon>
        <taxon>Nematocera</taxon>
        <taxon>Culicoidea</taxon>
        <taxon>Culicidae</taxon>
        <taxon>Anophelinae</taxon>
        <taxon>Anopheles</taxon>
    </lineage>
</organism>
<evidence type="ECO:0000256" key="1">
    <source>
        <dbReference type="SAM" id="MobiDB-lite"/>
    </source>
</evidence>
<name>A0A182R3F8_ANOFN</name>
<dbReference type="VEuPathDB" id="VectorBase:AFUN000699"/>
<accession>A0A182R3F8</accession>
<dbReference type="AlphaFoldDB" id="A0A182R3F8"/>
<feature type="compositionally biased region" description="Basic and acidic residues" evidence="1">
    <location>
        <begin position="98"/>
        <end position="109"/>
    </location>
</feature>
<reference evidence="2" key="1">
    <citation type="submission" date="2020-05" db="UniProtKB">
        <authorList>
            <consortium name="EnsemblMetazoa"/>
        </authorList>
    </citation>
    <scope>IDENTIFICATION</scope>
    <source>
        <strain evidence="2">FUMOZ</strain>
    </source>
</reference>
<sequence>MEYASFVRDLRKESYDSYASPPDTQYAKEFEEQMQALVINFDIDDARQEQQQQQHSITSTPLPSGSGLKWKTRRKAKNTTIFDETELLEVPKKKKALDIAPKRTEDHESQGSFDSSEGISMRFDSSSSSEDIPDMVTWNDLTAIISTSNKMHAREEKAQSHAQNSYPFEAIQGEDSLLEASVDISSNDRSLFATKLSSTPAKRTYDEANS</sequence>
<evidence type="ECO:0000313" key="2">
    <source>
        <dbReference type="EnsemblMetazoa" id="AFUN000699-PA"/>
    </source>
</evidence>
<protein>
    <submittedName>
        <fullName evidence="2">Uncharacterized protein</fullName>
    </submittedName>
</protein>
<feature type="region of interest" description="Disordered" evidence="1">
    <location>
        <begin position="98"/>
        <end position="132"/>
    </location>
</feature>
<proteinExistence type="predicted"/>
<dbReference type="VEuPathDB" id="VectorBase:AFUN2_005780"/>
<dbReference type="EnsemblMetazoa" id="AFUN000699-RA">
    <property type="protein sequence ID" value="AFUN000699-PA"/>
    <property type="gene ID" value="AFUN000699"/>
</dbReference>